<reference evidence="1" key="2">
    <citation type="submission" date="2020-09" db="EMBL/GenBank/DDBJ databases">
        <authorList>
            <person name="Sun Q."/>
            <person name="Zhou Y."/>
        </authorList>
    </citation>
    <scope>NUCLEOTIDE SEQUENCE</scope>
    <source>
        <strain evidence="1">CGMCC 1.15519</strain>
    </source>
</reference>
<evidence type="ECO:0000313" key="1">
    <source>
        <dbReference type="EMBL" id="GGE17164.1"/>
    </source>
</evidence>
<accession>A0A916ZWR1</accession>
<dbReference type="RefSeq" id="WP_243450744.1">
    <property type="nucleotide sequence ID" value="NZ_BMJM01000009.1"/>
</dbReference>
<protein>
    <submittedName>
        <fullName evidence="1">Uncharacterized protein</fullName>
    </submittedName>
</protein>
<dbReference type="AlphaFoldDB" id="A0A916ZWR1"/>
<organism evidence="1 2">
    <name type="scientific">Sandarakinorhabdus glacialis</name>
    <dbReference type="NCBI Taxonomy" id="1614636"/>
    <lineage>
        <taxon>Bacteria</taxon>
        <taxon>Pseudomonadati</taxon>
        <taxon>Pseudomonadota</taxon>
        <taxon>Alphaproteobacteria</taxon>
        <taxon>Sphingomonadales</taxon>
        <taxon>Sphingosinicellaceae</taxon>
        <taxon>Sandarakinorhabdus</taxon>
    </lineage>
</organism>
<comment type="caution">
    <text evidence="1">The sequence shown here is derived from an EMBL/GenBank/DDBJ whole genome shotgun (WGS) entry which is preliminary data.</text>
</comment>
<dbReference type="Proteomes" id="UP000635071">
    <property type="component" value="Unassembled WGS sequence"/>
</dbReference>
<sequence length="141" mass="14726">MTDAAPALLKDLLGPKALTVIAEAGSAASPHFGRAAFLEAASNGLAALSIMERVRHIADALKPALPADYPAAIAIVRAMAPRLRPGFQAIAITEFVPRHGLDDIDTSLAALADLTRYGSAEFAIRPFLAAQPERTLAVMAV</sequence>
<dbReference type="EMBL" id="BMJM01000009">
    <property type="protein sequence ID" value="GGE17164.1"/>
    <property type="molecule type" value="Genomic_DNA"/>
</dbReference>
<proteinExistence type="predicted"/>
<dbReference type="InterPro" id="IPR016024">
    <property type="entry name" value="ARM-type_fold"/>
</dbReference>
<dbReference type="SUPFAM" id="SSF48371">
    <property type="entry name" value="ARM repeat"/>
    <property type="match status" value="1"/>
</dbReference>
<reference evidence="1" key="1">
    <citation type="journal article" date="2014" name="Int. J. Syst. Evol. Microbiol.">
        <title>Complete genome sequence of Corynebacterium casei LMG S-19264T (=DSM 44701T), isolated from a smear-ripened cheese.</title>
        <authorList>
            <consortium name="US DOE Joint Genome Institute (JGI-PGF)"/>
            <person name="Walter F."/>
            <person name="Albersmeier A."/>
            <person name="Kalinowski J."/>
            <person name="Ruckert C."/>
        </authorList>
    </citation>
    <scope>NUCLEOTIDE SEQUENCE</scope>
    <source>
        <strain evidence="1">CGMCC 1.15519</strain>
    </source>
</reference>
<keyword evidence="2" id="KW-1185">Reference proteome</keyword>
<gene>
    <name evidence="1" type="ORF">GCM10011529_24560</name>
</gene>
<evidence type="ECO:0000313" key="2">
    <source>
        <dbReference type="Proteomes" id="UP000635071"/>
    </source>
</evidence>
<name>A0A916ZWR1_9SPHN</name>